<evidence type="ECO:0000313" key="2">
    <source>
        <dbReference type="Proteomes" id="UP000887565"/>
    </source>
</evidence>
<organism evidence="2 3">
    <name type="scientific">Romanomermis culicivorax</name>
    <name type="common">Nematode worm</name>
    <dbReference type="NCBI Taxonomy" id="13658"/>
    <lineage>
        <taxon>Eukaryota</taxon>
        <taxon>Metazoa</taxon>
        <taxon>Ecdysozoa</taxon>
        <taxon>Nematoda</taxon>
        <taxon>Enoplea</taxon>
        <taxon>Dorylaimia</taxon>
        <taxon>Mermithida</taxon>
        <taxon>Mermithoidea</taxon>
        <taxon>Mermithidae</taxon>
        <taxon>Romanomermis</taxon>
    </lineage>
</organism>
<dbReference type="Pfam" id="PF01682">
    <property type="entry name" value="DB"/>
    <property type="match status" value="1"/>
</dbReference>
<sequence>MGLQDAVLRSKCPVDKLRSYLDCASNRKDNTPCCKSMGVLDKSRSICRPLCNPQGDDWPDTEDDARRLFPCLGQFTPVMRCHWASVEK</sequence>
<accession>A0A915KMG3</accession>
<feature type="domain" description="Domain of unknown function DB" evidence="1">
    <location>
        <begin position="8"/>
        <end position="82"/>
    </location>
</feature>
<name>A0A915KMG3_ROMCU</name>
<reference evidence="3" key="1">
    <citation type="submission" date="2022-11" db="UniProtKB">
        <authorList>
            <consortium name="WormBaseParasite"/>
        </authorList>
    </citation>
    <scope>IDENTIFICATION</scope>
</reference>
<evidence type="ECO:0000259" key="1">
    <source>
        <dbReference type="Pfam" id="PF01682"/>
    </source>
</evidence>
<dbReference type="WBParaSite" id="nRc.2.0.1.t39966-RA">
    <property type="protein sequence ID" value="nRc.2.0.1.t39966-RA"/>
    <property type="gene ID" value="nRc.2.0.1.g39966"/>
</dbReference>
<proteinExistence type="predicted"/>
<dbReference type="Proteomes" id="UP000887565">
    <property type="component" value="Unplaced"/>
</dbReference>
<evidence type="ECO:0000313" key="3">
    <source>
        <dbReference type="WBParaSite" id="nRc.2.0.1.t39966-RA"/>
    </source>
</evidence>
<keyword evidence="2" id="KW-1185">Reference proteome</keyword>
<protein>
    <recommendedName>
        <fullName evidence="1">Domain of unknown function DB domain-containing protein</fullName>
    </recommendedName>
</protein>
<dbReference type="AlphaFoldDB" id="A0A915KMG3"/>
<dbReference type="InterPro" id="IPR002602">
    <property type="entry name" value="DB"/>
</dbReference>
<dbReference type="PANTHER" id="PTHR21679">
    <property type="entry name" value="DOMAIN OF UNKNOWN FUNCTION DB DOMAIN-CONTAINING PROTEIN-RELATED"/>
    <property type="match status" value="1"/>
</dbReference>